<evidence type="ECO:0000256" key="11">
    <source>
        <dbReference type="RuleBase" id="RU365090"/>
    </source>
</evidence>
<sequence>MLFQNSHGRAAATGADSVVMLEHTVPVDDTMIEIIKGVGAGTNLIRKGEDIKRDTTALSEGHLLRPQDLGLLAGLGIAEVNVYKKIRVGIVSTGDEIIPFQEKPRTGQIRNINSLTLTGMVRRLGGEVTDYGIVSDHRDIFFPALEKAVQENDIVLFSGGSSVGVRDLGEQAVETLGPPGILVHGVALKPGKPILIGMSGATPVFGLPGHPVSALVCFDLFVGPAIRALQGKNEILPEPGLSCVLSRNINSAAGRRDLVRVKLKLENDTWTAYPILGKSGSISTLSRADGFFVIDEENQGVSRDDQVLVYLYQ</sequence>
<protein>
    <recommendedName>
        <fullName evidence="11">Molybdopterin molybdenumtransferase</fullName>
        <ecNumber evidence="11">2.10.1.1</ecNumber>
    </recommendedName>
</protein>
<keyword evidence="14" id="KW-1185">Reference proteome</keyword>
<evidence type="ECO:0000256" key="8">
    <source>
        <dbReference type="ARBA" id="ARBA00022842"/>
    </source>
</evidence>
<comment type="function">
    <text evidence="2 11">Catalyzes the insertion of molybdate into adenylated molybdopterin with the concomitant release of AMP.</text>
</comment>
<evidence type="ECO:0000256" key="4">
    <source>
        <dbReference type="ARBA" id="ARBA00010763"/>
    </source>
</evidence>
<proteinExistence type="inferred from homology"/>
<dbReference type="KEGG" id="dbk:DGMP_09820"/>
<dbReference type="GO" id="GO:0061599">
    <property type="term" value="F:molybdopterin molybdotransferase activity"/>
    <property type="evidence" value="ECO:0007669"/>
    <property type="project" value="UniProtKB-UniRule"/>
</dbReference>
<dbReference type="GO" id="GO:0006777">
    <property type="term" value="P:Mo-molybdopterin cofactor biosynthetic process"/>
    <property type="evidence" value="ECO:0007669"/>
    <property type="project" value="UniProtKB-UniRule"/>
</dbReference>
<dbReference type="PANTHER" id="PTHR10192:SF5">
    <property type="entry name" value="GEPHYRIN"/>
    <property type="match status" value="1"/>
</dbReference>
<keyword evidence="7 11" id="KW-0479">Metal-binding</keyword>
<gene>
    <name evidence="13" type="ORF">DGMP_09820</name>
</gene>
<reference evidence="13" key="1">
    <citation type="submission" date="2020-09" db="EMBL/GenBank/DDBJ databases">
        <title>Desulfogranum mesoprofundum gen. nov., sp. nov., a novel mesophilic, sulfate-reducing chemolithoautotroph isolated from a deep-sea hydrothermal vent chimney in the Suiyo Seamount.</title>
        <authorList>
            <person name="Hashimoto Y."/>
            <person name="Nakagawa S."/>
        </authorList>
    </citation>
    <scope>NUCLEOTIDE SEQUENCE</scope>
    <source>
        <strain evidence="13">KT2</strain>
    </source>
</reference>
<evidence type="ECO:0000256" key="6">
    <source>
        <dbReference type="ARBA" id="ARBA00022679"/>
    </source>
</evidence>
<evidence type="ECO:0000256" key="2">
    <source>
        <dbReference type="ARBA" id="ARBA00002901"/>
    </source>
</evidence>
<dbReference type="EMBL" id="AP024086">
    <property type="protein sequence ID" value="BCL60289.1"/>
    <property type="molecule type" value="Genomic_DNA"/>
</dbReference>
<dbReference type="InterPro" id="IPR038987">
    <property type="entry name" value="MoeA-like"/>
</dbReference>
<dbReference type="CDD" id="cd00887">
    <property type="entry name" value="MoeA"/>
    <property type="match status" value="1"/>
</dbReference>
<comment type="catalytic activity">
    <reaction evidence="10">
        <text>adenylyl-molybdopterin + molybdate = Mo-molybdopterin + AMP + H(+)</text>
        <dbReference type="Rhea" id="RHEA:35047"/>
        <dbReference type="ChEBI" id="CHEBI:15378"/>
        <dbReference type="ChEBI" id="CHEBI:36264"/>
        <dbReference type="ChEBI" id="CHEBI:62727"/>
        <dbReference type="ChEBI" id="CHEBI:71302"/>
        <dbReference type="ChEBI" id="CHEBI:456215"/>
        <dbReference type="EC" id="2.10.1.1"/>
    </reaction>
</comment>
<evidence type="ECO:0000256" key="3">
    <source>
        <dbReference type="ARBA" id="ARBA00005046"/>
    </source>
</evidence>
<comment type="pathway">
    <text evidence="3 11">Cofactor biosynthesis; molybdopterin biosynthesis.</text>
</comment>
<dbReference type="GO" id="GO:0005829">
    <property type="term" value="C:cytosol"/>
    <property type="evidence" value="ECO:0007669"/>
    <property type="project" value="TreeGrafter"/>
</dbReference>
<dbReference type="UniPathway" id="UPA00344"/>
<dbReference type="AlphaFoldDB" id="A0A8D5JGL1"/>
<dbReference type="InterPro" id="IPR005110">
    <property type="entry name" value="MoeA_linker/N"/>
</dbReference>
<comment type="similarity">
    <text evidence="4 11">Belongs to the MoeA family.</text>
</comment>
<dbReference type="PROSITE" id="PS01079">
    <property type="entry name" value="MOCF_BIOSYNTHESIS_2"/>
    <property type="match status" value="1"/>
</dbReference>
<dbReference type="FunFam" id="3.40.980.10:FF:000004">
    <property type="entry name" value="Molybdopterin molybdenumtransferase"/>
    <property type="match status" value="1"/>
</dbReference>
<feature type="domain" description="MoaB/Mog" evidence="12">
    <location>
        <begin position="89"/>
        <end position="228"/>
    </location>
</feature>
<keyword evidence="8 11" id="KW-0460">Magnesium</keyword>
<dbReference type="SMART" id="SM00852">
    <property type="entry name" value="MoCF_biosynth"/>
    <property type="match status" value="1"/>
</dbReference>
<comment type="cofactor">
    <cofactor evidence="1 11">
        <name>Mg(2+)</name>
        <dbReference type="ChEBI" id="CHEBI:18420"/>
    </cofactor>
</comment>
<accession>A0A8D5JGL1</accession>
<dbReference type="PANTHER" id="PTHR10192">
    <property type="entry name" value="MOLYBDOPTERIN BIOSYNTHESIS PROTEIN"/>
    <property type="match status" value="1"/>
</dbReference>
<dbReference type="Pfam" id="PF00994">
    <property type="entry name" value="MoCF_biosynth"/>
    <property type="match status" value="1"/>
</dbReference>
<keyword evidence="6 11" id="KW-0808">Transferase</keyword>
<dbReference type="InterPro" id="IPR001453">
    <property type="entry name" value="MoaB/Mog_dom"/>
</dbReference>
<evidence type="ECO:0000256" key="9">
    <source>
        <dbReference type="ARBA" id="ARBA00023150"/>
    </source>
</evidence>
<evidence type="ECO:0000256" key="5">
    <source>
        <dbReference type="ARBA" id="ARBA00022505"/>
    </source>
</evidence>
<dbReference type="GO" id="GO:0046872">
    <property type="term" value="F:metal ion binding"/>
    <property type="evidence" value="ECO:0007669"/>
    <property type="project" value="UniProtKB-UniRule"/>
</dbReference>
<evidence type="ECO:0000259" key="12">
    <source>
        <dbReference type="SMART" id="SM00852"/>
    </source>
</evidence>
<dbReference type="EC" id="2.10.1.1" evidence="11"/>
<dbReference type="Pfam" id="PF03454">
    <property type="entry name" value="MoeA_C"/>
    <property type="match status" value="1"/>
</dbReference>
<evidence type="ECO:0000313" key="14">
    <source>
        <dbReference type="Proteomes" id="UP000826725"/>
    </source>
</evidence>
<keyword evidence="5 11" id="KW-0500">Molybdenum</keyword>
<organism evidence="13 14">
    <name type="scientific">Desulfomarina profundi</name>
    <dbReference type="NCBI Taxonomy" id="2772557"/>
    <lineage>
        <taxon>Bacteria</taxon>
        <taxon>Pseudomonadati</taxon>
        <taxon>Thermodesulfobacteriota</taxon>
        <taxon>Desulfobulbia</taxon>
        <taxon>Desulfobulbales</taxon>
        <taxon>Desulfobulbaceae</taxon>
        <taxon>Desulfomarina</taxon>
    </lineage>
</organism>
<dbReference type="InterPro" id="IPR005111">
    <property type="entry name" value="MoeA_C_domain_IV"/>
</dbReference>
<dbReference type="InterPro" id="IPR008284">
    <property type="entry name" value="MoCF_biosynth_CS"/>
</dbReference>
<evidence type="ECO:0000256" key="7">
    <source>
        <dbReference type="ARBA" id="ARBA00022723"/>
    </source>
</evidence>
<evidence type="ECO:0000256" key="10">
    <source>
        <dbReference type="ARBA" id="ARBA00047317"/>
    </source>
</evidence>
<evidence type="ECO:0000256" key="1">
    <source>
        <dbReference type="ARBA" id="ARBA00001946"/>
    </source>
</evidence>
<dbReference type="NCBIfam" id="TIGR00177">
    <property type="entry name" value="molyb_syn"/>
    <property type="match status" value="1"/>
</dbReference>
<name>A0A8D5JGL1_9BACT</name>
<keyword evidence="9 11" id="KW-0501">Molybdenum cofactor biosynthesis</keyword>
<dbReference type="Pfam" id="PF03453">
    <property type="entry name" value="MoeA_N"/>
    <property type="match status" value="1"/>
</dbReference>
<dbReference type="Proteomes" id="UP000826725">
    <property type="component" value="Chromosome"/>
</dbReference>
<evidence type="ECO:0000313" key="13">
    <source>
        <dbReference type="EMBL" id="BCL60289.1"/>
    </source>
</evidence>